<gene>
    <name evidence="2" type="ORF">EO081_05815</name>
</gene>
<comment type="caution">
    <text evidence="2">The sequence shown here is derived from an EMBL/GenBank/DDBJ whole genome shotgun (WGS) entry which is preliminary data.</text>
</comment>
<dbReference type="InterPro" id="IPR001387">
    <property type="entry name" value="Cro/C1-type_HTH"/>
</dbReference>
<dbReference type="Pfam" id="PF15943">
    <property type="entry name" value="YdaS_toxin"/>
    <property type="match status" value="1"/>
</dbReference>
<keyword evidence="3" id="KW-1185">Reference proteome</keyword>
<evidence type="ECO:0000313" key="3">
    <source>
        <dbReference type="Proteomes" id="UP000292347"/>
    </source>
</evidence>
<dbReference type="SMART" id="SM00530">
    <property type="entry name" value="HTH_XRE"/>
    <property type="match status" value="1"/>
</dbReference>
<dbReference type="InterPro" id="IPR031856">
    <property type="entry name" value="YdaS_toxin-like"/>
</dbReference>
<evidence type="ECO:0000259" key="1">
    <source>
        <dbReference type="PROSITE" id="PS50943"/>
    </source>
</evidence>
<protein>
    <recommendedName>
        <fullName evidence="1">HTH cro/C1-type domain-containing protein</fullName>
    </recommendedName>
</protein>
<feature type="domain" description="HTH cro/C1-type" evidence="1">
    <location>
        <begin position="19"/>
        <end position="63"/>
    </location>
</feature>
<evidence type="ECO:0000313" key="2">
    <source>
        <dbReference type="EMBL" id="RXZ35152.1"/>
    </source>
</evidence>
<dbReference type="RefSeq" id="WP_129340926.1">
    <property type="nucleotide sequence ID" value="NZ_JACIDD010000001.1"/>
</dbReference>
<dbReference type="AlphaFoldDB" id="A0A4Q2J1E7"/>
<dbReference type="InterPro" id="IPR010982">
    <property type="entry name" value="Lambda_DNA-bd_dom_sf"/>
</dbReference>
<dbReference type="OrthoDB" id="8526323at2"/>
<sequence>MEHDASIQAFKRAVGLAGSQTAFAKATGASQQLISYLLKRKRPLSAKYVLKAEAAFGVPRHALRPDIYPTDPVSASDAPAVKPSGPVVASKADAAFYGKRP</sequence>
<dbReference type="SUPFAM" id="SSF47413">
    <property type="entry name" value="lambda repressor-like DNA-binding domains"/>
    <property type="match status" value="1"/>
</dbReference>
<dbReference type="GO" id="GO:0003677">
    <property type="term" value="F:DNA binding"/>
    <property type="evidence" value="ECO:0007669"/>
    <property type="project" value="InterPro"/>
</dbReference>
<proteinExistence type="predicted"/>
<reference evidence="2 3" key="1">
    <citation type="submission" date="2019-01" db="EMBL/GenBank/DDBJ databases">
        <title>Sphingomonas mucosissima sp. nov. and Sphingomonas desiccabilis sp. nov., from biological soil crusts in the Colorado Plateau, USA.</title>
        <authorList>
            <person name="Zhu D."/>
        </authorList>
    </citation>
    <scope>NUCLEOTIDE SEQUENCE [LARGE SCALE GENOMIC DNA]</scope>
    <source>
        <strain evidence="2 3">CP1D</strain>
    </source>
</reference>
<name>A0A4Q2J1E7_9SPHN</name>
<dbReference type="Proteomes" id="UP000292347">
    <property type="component" value="Unassembled WGS sequence"/>
</dbReference>
<dbReference type="EMBL" id="SDPT01000001">
    <property type="protein sequence ID" value="RXZ35152.1"/>
    <property type="molecule type" value="Genomic_DNA"/>
</dbReference>
<dbReference type="PROSITE" id="PS50943">
    <property type="entry name" value="HTH_CROC1"/>
    <property type="match status" value="1"/>
</dbReference>
<dbReference type="Gene3D" id="1.10.260.40">
    <property type="entry name" value="lambda repressor-like DNA-binding domains"/>
    <property type="match status" value="1"/>
</dbReference>
<dbReference type="CDD" id="cd00093">
    <property type="entry name" value="HTH_XRE"/>
    <property type="match status" value="1"/>
</dbReference>
<organism evidence="2 3">
    <name type="scientific">Sphingomonas desiccabilis</name>
    <dbReference type="NCBI Taxonomy" id="429134"/>
    <lineage>
        <taxon>Bacteria</taxon>
        <taxon>Pseudomonadati</taxon>
        <taxon>Pseudomonadota</taxon>
        <taxon>Alphaproteobacteria</taxon>
        <taxon>Sphingomonadales</taxon>
        <taxon>Sphingomonadaceae</taxon>
        <taxon>Sphingomonas</taxon>
    </lineage>
</organism>
<accession>A0A4Q2J1E7</accession>